<keyword evidence="1" id="KW-0812">Transmembrane</keyword>
<gene>
    <name evidence="2" type="ORF">SAMN05444142_101312</name>
</gene>
<dbReference type="EMBL" id="FQZZ01000001">
    <property type="protein sequence ID" value="SHJ45576.1"/>
    <property type="molecule type" value="Genomic_DNA"/>
</dbReference>
<dbReference type="OrthoDB" id="199424at2"/>
<feature type="transmembrane region" description="Helical" evidence="1">
    <location>
        <begin position="64"/>
        <end position="88"/>
    </location>
</feature>
<organism evidence="2 3">
    <name type="scientific">Lutimaribacter pacificus</name>
    <dbReference type="NCBI Taxonomy" id="391948"/>
    <lineage>
        <taxon>Bacteria</taxon>
        <taxon>Pseudomonadati</taxon>
        <taxon>Pseudomonadota</taxon>
        <taxon>Alphaproteobacteria</taxon>
        <taxon>Rhodobacterales</taxon>
        <taxon>Roseobacteraceae</taxon>
        <taxon>Lutimaribacter</taxon>
    </lineage>
</organism>
<proteinExistence type="predicted"/>
<accession>A0A1H0CDZ7</accession>
<name>A0A1H0CDZ7_9RHOB</name>
<evidence type="ECO:0008006" key="4">
    <source>
        <dbReference type="Google" id="ProtNLM"/>
    </source>
</evidence>
<keyword evidence="1" id="KW-1133">Transmembrane helix</keyword>
<evidence type="ECO:0000313" key="2">
    <source>
        <dbReference type="EMBL" id="SHJ45576.1"/>
    </source>
</evidence>
<dbReference type="AlphaFoldDB" id="A0A1H0CDZ7"/>
<dbReference type="Proteomes" id="UP000324252">
    <property type="component" value="Unassembled WGS sequence"/>
</dbReference>
<keyword evidence="1" id="KW-0472">Membrane</keyword>
<keyword evidence="3" id="KW-1185">Reference proteome</keyword>
<dbReference type="RefSeq" id="WP_149786781.1">
    <property type="nucleotide sequence ID" value="NZ_FNIO01000001.1"/>
</dbReference>
<evidence type="ECO:0000256" key="1">
    <source>
        <dbReference type="SAM" id="Phobius"/>
    </source>
</evidence>
<protein>
    <recommendedName>
        <fullName evidence="4">PH domain-containing protein</fullName>
    </recommendedName>
</protein>
<sequence>MNAQDPWAGILAPDETILWQGRPDTRPQWAALTRQRMVPAAVFTVVAVIWFVQAAALADRGGVAALMPLLALPFLGIGLYHLGGHVLWDAYRRGRTWYSLSNKRAFVATDLPFRGKRLKSYPITRETILSFDGAEPGSIGFAFEPVPMKRGTRMRMVGFERIPDGNTVYALLRGVQGKIERDLPPGDG</sequence>
<evidence type="ECO:0000313" key="3">
    <source>
        <dbReference type="Proteomes" id="UP000324252"/>
    </source>
</evidence>
<feature type="transmembrane region" description="Helical" evidence="1">
    <location>
        <begin position="37"/>
        <end position="58"/>
    </location>
</feature>
<reference evidence="2 3" key="1">
    <citation type="submission" date="2016-11" db="EMBL/GenBank/DDBJ databases">
        <authorList>
            <person name="Varghese N."/>
            <person name="Submissions S."/>
        </authorList>
    </citation>
    <scope>NUCLEOTIDE SEQUENCE [LARGE SCALE GENOMIC DNA]</scope>
    <source>
        <strain evidence="2 3">DSM 29620</strain>
    </source>
</reference>